<evidence type="ECO:0000313" key="8">
    <source>
        <dbReference type="Proteomes" id="UP000632195"/>
    </source>
</evidence>
<keyword evidence="8" id="KW-1185">Reference proteome</keyword>
<evidence type="ECO:0000256" key="2">
    <source>
        <dbReference type="ARBA" id="ARBA00022692"/>
    </source>
</evidence>
<sequence length="240" mass="26155">MNLKFSFLLAWYYGFRTVTRGPSYVVASLSSPLTLLFLVFVISRGRLLPFAIAGGFITLVASVALSSAGDAAFLRLQLRIQDLFVASSVSPVDYMLGLTLSYLVFSLPGMALYVALGVAFHIFTPLGSAGLFGVLVLLVVATSAIAFIIAESIKHVRNVWGIAGILSVVMTVLPPTFYPYTYIPKYALWALSISPATPAAVLTQGFFGLARPLPYMAYVLVAETLVYFLAARYLTRWREK</sequence>
<reference evidence="7" key="2">
    <citation type="submission" date="2022-09" db="EMBL/GenBank/DDBJ databases">
        <authorList>
            <person name="Sun Q."/>
            <person name="Ohkuma M."/>
        </authorList>
    </citation>
    <scope>NUCLEOTIDE SEQUENCE</scope>
    <source>
        <strain evidence="7">JCM 13583</strain>
    </source>
</reference>
<evidence type="ECO:0000256" key="1">
    <source>
        <dbReference type="ARBA" id="ARBA00004141"/>
    </source>
</evidence>
<feature type="transmembrane region" description="Helical" evidence="5">
    <location>
        <begin position="94"/>
        <end position="123"/>
    </location>
</feature>
<organism evidence="7 8">
    <name type="scientific">Thermogymnomonas acidicola</name>
    <dbReference type="NCBI Taxonomy" id="399579"/>
    <lineage>
        <taxon>Archaea</taxon>
        <taxon>Methanobacteriati</taxon>
        <taxon>Thermoplasmatota</taxon>
        <taxon>Thermoplasmata</taxon>
        <taxon>Thermoplasmatales</taxon>
        <taxon>Thermogymnomonas</taxon>
    </lineage>
</organism>
<feature type="transmembrane region" description="Helical" evidence="5">
    <location>
        <begin position="159"/>
        <end position="178"/>
    </location>
</feature>
<feature type="transmembrane region" description="Helical" evidence="5">
    <location>
        <begin position="48"/>
        <end position="73"/>
    </location>
</feature>
<dbReference type="GO" id="GO:0140359">
    <property type="term" value="F:ABC-type transporter activity"/>
    <property type="evidence" value="ECO:0007669"/>
    <property type="project" value="InterPro"/>
</dbReference>
<dbReference type="AlphaFoldDB" id="A0AA37F950"/>
<keyword evidence="3 5" id="KW-1133">Transmembrane helix</keyword>
<dbReference type="RefSeq" id="WP_188680012.1">
    <property type="nucleotide sequence ID" value="NZ_BMNY01000001.1"/>
</dbReference>
<comment type="caution">
    <text evidence="7">The sequence shown here is derived from an EMBL/GenBank/DDBJ whole genome shotgun (WGS) entry which is preliminary data.</text>
</comment>
<dbReference type="InterPro" id="IPR051784">
    <property type="entry name" value="Nod_factor_ABC_transporter"/>
</dbReference>
<dbReference type="GO" id="GO:0005524">
    <property type="term" value="F:ATP binding"/>
    <property type="evidence" value="ECO:0007669"/>
    <property type="project" value="UniProtKB-KW"/>
</dbReference>
<keyword evidence="4 5" id="KW-0472">Membrane</keyword>
<proteinExistence type="predicted"/>
<evidence type="ECO:0000313" key="7">
    <source>
        <dbReference type="EMBL" id="GGM69878.1"/>
    </source>
</evidence>
<keyword evidence="7" id="KW-0067">ATP-binding</keyword>
<evidence type="ECO:0000256" key="4">
    <source>
        <dbReference type="ARBA" id="ARBA00023136"/>
    </source>
</evidence>
<dbReference type="Pfam" id="PF01061">
    <property type="entry name" value="ABC2_membrane"/>
    <property type="match status" value="1"/>
</dbReference>
<dbReference type="Proteomes" id="UP000632195">
    <property type="component" value="Unassembled WGS sequence"/>
</dbReference>
<dbReference type="EMBL" id="BMNY01000001">
    <property type="protein sequence ID" value="GGM69878.1"/>
    <property type="molecule type" value="Genomic_DNA"/>
</dbReference>
<dbReference type="PANTHER" id="PTHR43229:SF3">
    <property type="entry name" value="ABC-TYPE MULTIDRUG TRANSPORT SYSTEM, PERMEASE COMPONENT"/>
    <property type="match status" value="1"/>
</dbReference>
<protein>
    <submittedName>
        <fullName evidence="7">Daunorubicin ABC transporter ATP-binding protein</fullName>
    </submittedName>
</protein>
<evidence type="ECO:0000256" key="3">
    <source>
        <dbReference type="ARBA" id="ARBA00022989"/>
    </source>
</evidence>
<accession>A0AA37F950</accession>
<dbReference type="GO" id="GO:0016020">
    <property type="term" value="C:membrane"/>
    <property type="evidence" value="ECO:0007669"/>
    <property type="project" value="UniProtKB-SubCell"/>
</dbReference>
<evidence type="ECO:0000259" key="6">
    <source>
        <dbReference type="Pfam" id="PF01061"/>
    </source>
</evidence>
<keyword evidence="7" id="KW-0547">Nucleotide-binding</keyword>
<reference evidence="7" key="1">
    <citation type="journal article" date="2014" name="Int. J. Syst. Evol. Microbiol.">
        <title>Complete genome sequence of Corynebacterium casei LMG S-19264T (=DSM 44701T), isolated from a smear-ripened cheese.</title>
        <authorList>
            <consortium name="US DOE Joint Genome Institute (JGI-PGF)"/>
            <person name="Walter F."/>
            <person name="Albersmeier A."/>
            <person name="Kalinowski J."/>
            <person name="Ruckert C."/>
        </authorList>
    </citation>
    <scope>NUCLEOTIDE SEQUENCE</scope>
    <source>
        <strain evidence="7">JCM 13583</strain>
    </source>
</reference>
<feature type="transmembrane region" description="Helical" evidence="5">
    <location>
        <begin position="21"/>
        <end position="42"/>
    </location>
</feature>
<feature type="transmembrane region" description="Helical" evidence="5">
    <location>
        <begin position="129"/>
        <end position="150"/>
    </location>
</feature>
<feature type="domain" description="ABC-2 type transporter transmembrane" evidence="6">
    <location>
        <begin position="8"/>
        <end position="199"/>
    </location>
</feature>
<name>A0AA37F950_9ARCH</name>
<feature type="transmembrane region" description="Helical" evidence="5">
    <location>
        <begin position="215"/>
        <end position="234"/>
    </location>
</feature>
<dbReference type="InterPro" id="IPR013525">
    <property type="entry name" value="ABC2_TM"/>
</dbReference>
<comment type="subcellular location">
    <subcellularLocation>
        <location evidence="1">Membrane</location>
        <topology evidence="1">Multi-pass membrane protein</topology>
    </subcellularLocation>
</comment>
<gene>
    <name evidence="7" type="ORF">GCM10007108_04930</name>
</gene>
<dbReference type="PANTHER" id="PTHR43229">
    <property type="entry name" value="NODULATION PROTEIN J"/>
    <property type="match status" value="1"/>
</dbReference>
<evidence type="ECO:0000256" key="5">
    <source>
        <dbReference type="SAM" id="Phobius"/>
    </source>
</evidence>
<keyword evidence="2 5" id="KW-0812">Transmembrane</keyword>